<dbReference type="GO" id="GO:0005737">
    <property type="term" value="C:cytoplasm"/>
    <property type="evidence" value="ECO:0007669"/>
    <property type="project" value="UniProtKB-SubCell"/>
</dbReference>
<feature type="disulfide bond" description="(transient)" evidence="14">
    <location>
        <begin position="124"/>
        <end position="361"/>
    </location>
</feature>
<dbReference type="InterPro" id="IPR013785">
    <property type="entry name" value="Aldolase_TIM"/>
</dbReference>
<feature type="binding site" evidence="14">
    <location>
        <begin position="239"/>
        <end position="241"/>
    </location>
    <ligand>
        <name>S-adenosyl-L-methionine</name>
        <dbReference type="ChEBI" id="CHEBI:59789"/>
    </ligand>
</feature>
<dbReference type="InterPro" id="IPR040072">
    <property type="entry name" value="Methyltransferase_A"/>
</dbReference>
<comment type="caution">
    <text evidence="16">The sequence shown here is derived from an EMBL/GenBank/DDBJ whole genome shotgun (WGS) entry which is preliminary data.</text>
</comment>
<dbReference type="HAMAP" id="MF_01849">
    <property type="entry name" value="RNA_methyltr_RlmN"/>
    <property type="match status" value="1"/>
</dbReference>
<protein>
    <recommendedName>
        <fullName evidence="14">Dual-specificity RNA methyltransferase RlmN</fullName>
        <ecNumber evidence="14">2.1.1.192</ecNumber>
    </recommendedName>
    <alternativeName>
        <fullName evidence="14">23S rRNA (adenine(2503)-C(2))-methyltransferase</fullName>
    </alternativeName>
    <alternativeName>
        <fullName evidence="14">23S rRNA m2A2503 methyltransferase</fullName>
    </alternativeName>
    <alternativeName>
        <fullName evidence="14">Ribosomal RNA large subunit methyltransferase N</fullName>
    </alternativeName>
    <alternativeName>
        <fullName evidence="14">tRNA (adenine(37)-C(2))-methyltransferase</fullName>
    </alternativeName>
    <alternativeName>
        <fullName evidence="14">tRNA m2A37 methyltransferase</fullName>
    </alternativeName>
</protein>
<dbReference type="SFLD" id="SFLDS00029">
    <property type="entry name" value="Radical_SAM"/>
    <property type="match status" value="1"/>
</dbReference>
<dbReference type="PANTHER" id="PTHR30544:SF5">
    <property type="entry name" value="RADICAL SAM CORE DOMAIN-CONTAINING PROTEIN"/>
    <property type="match status" value="1"/>
</dbReference>
<keyword evidence="5 14" id="KW-0698">rRNA processing</keyword>
<feature type="active site" description="Proton acceptor" evidence="14">
    <location>
        <position position="111"/>
    </location>
</feature>
<keyword evidence="3 14" id="KW-0004">4Fe-4S</keyword>
<dbReference type="GO" id="GO:0030488">
    <property type="term" value="P:tRNA methylation"/>
    <property type="evidence" value="ECO:0007669"/>
    <property type="project" value="UniProtKB-UniRule"/>
</dbReference>
<comment type="miscellaneous">
    <text evidence="14">Reaction proceeds by a ping-pong mechanism involving intermediate methylation of a conserved cysteine residue.</text>
</comment>
<comment type="function">
    <text evidence="14">Specifically methylates position 2 of adenine 2503 in 23S rRNA and position 2 of adenine 37 in tRNAs. m2A2503 modification seems to play a crucial role in the proofreading step occurring at the peptidyl transferase center and thus would serve to optimize ribosomal fidelity.</text>
</comment>
<keyword evidence="7 14" id="KW-0808">Transferase</keyword>
<dbReference type="GO" id="GO:0000049">
    <property type="term" value="F:tRNA binding"/>
    <property type="evidence" value="ECO:0007669"/>
    <property type="project" value="UniProtKB-UniRule"/>
</dbReference>
<feature type="binding site" evidence="14">
    <location>
        <position position="135"/>
    </location>
    <ligand>
        <name>[4Fe-4S] cluster</name>
        <dbReference type="ChEBI" id="CHEBI:49883"/>
        <note>4Fe-4S-S-AdoMet</note>
    </ligand>
</feature>
<keyword evidence="4 14" id="KW-0963">Cytoplasm</keyword>
<dbReference type="SFLD" id="SFLDF00275">
    <property type="entry name" value="adenosine_C2_methyltransferase"/>
    <property type="match status" value="1"/>
</dbReference>
<comment type="cofactor">
    <cofactor evidence="14">
        <name>[4Fe-4S] cluster</name>
        <dbReference type="ChEBI" id="CHEBI:49883"/>
    </cofactor>
    <text evidence="14">Binds 1 [4Fe-4S] cluster. The cluster is coordinated with 3 cysteines and an exchangeable S-adenosyl-L-methionine.</text>
</comment>
<feature type="binding site" evidence="14">
    <location>
        <position position="318"/>
    </location>
    <ligand>
        <name>S-adenosyl-L-methionine</name>
        <dbReference type="ChEBI" id="CHEBI:59789"/>
    </ligand>
</feature>
<dbReference type="AlphaFoldDB" id="A0A2P5SWF8"/>
<evidence type="ECO:0000256" key="13">
    <source>
        <dbReference type="ARBA" id="ARBA00023157"/>
    </source>
</evidence>
<dbReference type="RefSeq" id="WP_136129841.1">
    <property type="nucleotide sequence ID" value="NZ_PDKU01000001.1"/>
</dbReference>
<dbReference type="SFLD" id="SFLDG01062">
    <property type="entry name" value="methyltransferase_(Class_A)"/>
    <property type="match status" value="1"/>
</dbReference>
<evidence type="ECO:0000256" key="1">
    <source>
        <dbReference type="ARBA" id="ARBA00004496"/>
    </source>
</evidence>
<dbReference type="NCBIfam" id="TIGR00048">
    <property type="entry name" value="rRNA_mod_RlmN"/>
    <property type="match status" value="1"/>
</dbReference>
<dbReference type="InterPro" id="IPR027492">
    <property type="entry name" value="RNA_MTrfase_RlmN"/>
</dbReference>
<evidence type="ECO:0000256" key="11">
    <source>
        <dbReference type="ARBA" id="ARBA00023004"/>
    </source>
</evidence>
<evidence type="ECO:0000256" key="9">
    <source>
        <dbReference type="ARBA" id="ARBA00022694"/>
    </source>
</evidence>
<evidence type="ECO:0000256" key="10">
    <source>
        <dbReference type="ARBA" id="ARBA00022723"/>
    </source>
</evidence>
<feature type="binding site" evidence="14">
    <location>
        <begin position="185"/>
        <end position="186"/>
    </location>
    <ligand>
        <name>S-adenosyl-L-methionine</name>
        <dbReference type="ChEBI" id="CHEBI:59789"/>
    </ligand>
</feature>
<dbReference type="Pfam" id="PF04055">
    <property type="entry name" value="Radical_SAM"/>
    <property type="match status" value="1"/>
</dbReference>
<feature type="active site" description="S-methylcysteine intermediate" evidence="14">
    <location>
        <position position="361"/>
    </location>
</feature>
<evidence type="ECO:0000256" key="6">
    <source>
        <dbReference type="ARBA" id="ARBA00022603"/>
    </source>
</evidence>
<dbReference type="SUPFAM" id="SSF102114">
    <property type="entry name" value="Radical SAM enzymes"/>
    <property type="match status" value="1"/>
</dbReference>
<dbReference type="GO" id="GO:0051539">
    <property type="term" value="F:4 iron, 4 sulfur cluster binding"/>
    <property type="evidence" value="ECO:0007669"/>
    <property type="project" value="UniProtKB-UniRule"/>
</dbReference>
<organism evidence="16 17">
    <name type="scientific">Candidatus Pantoea edessiphila</name>
    <dbReference type="NCBI Taxonomy" id="2044610"/>
    <lineage>
        <taxon>Bacteria</taxon>
        <taxon>Pseudomonadati</taxon>
        <taxon>Pseudomonadota</taxon>
        <taxon>Gammaproteobacteria</taxon>
        <taxon>Enterobacterales</taxon>
        <taxon>Erwiniaceae</taxon>
        <taxon>Pantoea</taxon>
    </lineage>
</organism>
<comment type="subcellular location">
    <subcellularLocation>
        <location evidence="1 14">Cytoplasm</location>
    </subcellularLocation>
</comment>
<feature type="domain" description="Radical SAM core" evidence="15">
    <location>
        <begin position="117"/>
        <end position="356"/>
    </location>
</feature>
<dbReference type="InterPro" id="IPR004383">
    <property type="entry name" value="rRNA_lsu_MTrfase_RlmN/Cfr"/>
</dbReference>
<comment type="similarity">
    <text evidence="2 14">Belongs to the radical SAM superfamily. RlmN family.</text>
</comment>
<dbReference type="Gene3D" id="3.20.20.70">
    <property type="entry name" value="Aldolase class I"/>
    <property type="match status" value="1"/>
</dbReference>
<comment type="catalytic activity">
    <reaction evidence="14">
        <text>adenosine(37) in tRNA + 2 reduced [2Fe-2S]-[ferredoxin] + 2 S-adenosyl-L-methionine = 2-methyladenosine(37) in tRNA + 5'-deoxyadenosine + L-methionine + 2 oxidized [2Fe-2S]-[ferredoxin] + S-adenosyl-L-homocysteine</text>
        <dbReference type="Rhea" id="RHEA:43332"/>
        <dbReference type="Rhea" id="RHEA-COMP:10000"/>
        <dbReference type="Rhea" id="RHEA-COMP:10001"/>
        <dbReference type="Rhea" id="RHEA-COMP:10162"/>
        <dbReference type="Rhea" id="RHEA-COMP:10485"/>
        <dbReference type="ChEBI" id="CHEBI:17319"/>
        <dbReference type="ChEBI" id="CHEBI:33737"/>
        <dbReference type="ChEBI" id="CHEBI:33738"/>
        <dbReference type="ChEBI" id="CHEBI:57844"/>
        <dbReference type="ChEBI" id="CHEBI:57856"/>
        <dbReference type="ChEBI" id="CHEBI:59789"/>
        <dbReference type="ChEBI" id="CHEBI:74411"/>
        <dbReference type="ChEBI" id="CHEBI:74497"/>
        <dbReference type="EC" id="2.1.1.192"/>
    </reaction>
</comment>
<evidence type="ECO:0000313" key="17">
    <source>
        <dbReference type="Proteomes" id="UP000296144"/>
    </source>
</evidence>
<reference evidence="16 17" key="1">
    <citation type="journal article" date="2018" name="Genome Biol. Evol.">
        <title>Cladogenesis and Genomic Streamlining in Extracellular Endosymbionts of Tropical Stink Bugs.</title>
        <authorList>
            <person name="Otero-Bravo A."/>
            <person name="Goffredi S."/>
            <person name="Sabree Z.L."/>
        </authorList>
    </citation>
    <scope>NUCLEOTIDE SEQUENCE [LARGE SCALE GENOMIC DNA]</scope>
    <source>
        <strain evidence="16 17">SoEL</strain>
    </source>
</reference>
<name>A0A2P5SWF8_9GAMM</name>
<keyword evidence="17" id="KW-1185">Reference proteome</keyword>
<feature type="binding site" evidence="14">
    <location>
        <position position="217"/>
    </location>
    <ligand>
        <name>S-adenosyl-L-methionine</name>
        <dbReference type="ChEBI" id="CHEBI:59789"/>
    </ligand>
</feature>
<dbReference type="OrthoDB" id="9793973at2"/>
<dbReference type="InterPro" id="IPR048641">
    <property type="entry name" value="RlmN_N"/>
</dbReference>
<dbReference type="CDD" id="cd01335">
    <property type="entry name" value="Radical_SAM"/>
    <property type="match status" value="1"/>
</dbReference>
<evidence type="ECO:0000256" key="4">
    <source>
        <dbReference type="ARBA" id="ARBA00022490"/>
    </source>
</evidence>
<dbReference type="InterPro" id="IPR007197">
    <property type="entry name" value="rSAM"/>
</dbReference>
<dbReference type="PANTHER" id="PTHR30544">
    <property type="entry name" value="23S RRNA METHYLTRANSFERASE"/>
    <property type="match status" value="1"/>
</dbReference>
<evidence type="ECO:0000256" key="2">
    <source>
        <dbReference type="ARBA" id="ARBA00007544"/>
    </source>
</evidence>
<sequence>MSDKMVTFAPFACCNNSYIRNQKVNLLELNRKKMREFFISLGSKAFHADQVMKWIYHHYCDDFQNMTNINKSLRLKLMKFAVIIAPKVAKEVRSCDGTIKWSLNVGNQFIETVYIPYKNRATLCISSQVGCALGCKFCYTAQQGFSRNLSISEIIGQIWCVSNIIHSRLIRDMHPITNVVMMGMGEPLLNLNNVVQSINIMLDSCGFGISKRRITLSTSGIVPALDKLGEMVDISLAVSLHAPNDNLRDKILPINKKYNIKMLLESIKRYLTKSKAKRGIVTIEYVLLSHVNDHIHHAYELAKLLRDLPCKINLIPWNEFPGSLYHCSSNNRIFRFSKILTELGFNNTIRKNRGGDINAACGQLSVSGGVKSNVHK</sequence>
<dbReference type="GO" id="GO:0070475">
    <property type="term" value="P:rRNA base methylation"/>
    <property type="evidence" value="ECO:0007669"/>
    <property type="project" value="UniProtKB-UniRule"/>
</dbReference>
<dbReference type="PIRSF" id="PIRSF006004">
    <property type="entry name" value="CHP00048"/>
    <property type="match status" value="1"/>
</dbReference>
<dbReference type="PROSITE" id="PS51918">
    <property type="entry name" value="RADICAL_SAM"/>
    <property type="match status" value="1"/>
</dbReference>
<keyword evidence="8 14" id="KW-0949">S-adenosyl-L-methionine</keyword>
<dbReference type="InterPro" id="IPR058240">
    <property type="entry name" value="rSAM_sf"/>
</dbReference>
<keyword evidence="12 14" id="KW-0411">Iron-sulfur</keyword>
<evidence type="ECO:0000256" key="14">
    <source>
        <dbReference type="HAMAP-Rule" id="MF_01849"/>
    </source>
</evidence>
<dbReference type="FunFam" id="3.20.20.70:FF:000008">
    <property type="entry name" value="Dual-specificity RNA methyltransferase RlmN"/>
    <property type="match status" value="1"/>
</dbReference>
<dbReference type="Gene3D" id="1.10.150.530">
    <property type="match status" value="1"/>
</dbReference>
<gene>
    <name evidence="14 16" type="primary">rlmN</name>
    <name evidence="16" type="ORF">CRV10_00225</name>
</gene>
<evidence type="ECO:0000313" key="16">
    <source>
        <dbReference type="EMBL" id="PPI86678.1"/>
    </source>
</evidence>
<evidence type="ECO:0000256" key="7">
    <source>
        <dbReference type="ARBA" id="ARBA00022679"/>
    </source>
</evidence>
<dbReference type="EC" id="2.1.1.192" evidence="14"/>
<evidence type="ECO:0000256" key="5">
    <source>
        <dbReference type="ARBA" id="ARBA00022552"/>
    </source>
</evidence>
<dbReference type="GO" id="GO:0070040">
    <property type="term" value="F:rRNA (adenine(2503)-C2-)-methyltransferase activity"/>
    <property type="evidence" value="ECO:0007669"/>
    <property type="project" value="UniProtKB-UniRule"/>
</dbReference>
<dbReference type="Proteomes" id="UP000296144">
    <property type="component" value="Unassembled WGS sequence"/>
</dbReference>
<keyword evidence="9 14" id="KW-0819">tRNA processing</keyword>
<evidence type="ECO:0000256" key="3">
    <source>
        <dbReference type="ARBA" id="ARBA00022485"/>
    </source>
</evidence>
<dbReference type="Pfam" id="PF21016">
    <property type="entry name" value="RlmN_N"/>
    <property type="match status" value="1"/>
</dbReference>
<keyword evidence="6 14" id="KW-0489">Methyltransferase</keyword>
<feature type="binding site" evidence="14">
    <location>
        <position position="131"/>
    </location>
    <ligand>
        <name>[4Fe-4S] cluster</name>
        <dbReference type="ChEBI" id="CHEBI:49883"/>
        <note>4Fe-4S-S-AdoMet</note>
    </ligand>
</feature>
<keyword evidence="10 14" id="KW-0479">Metal-binding</keyword>
<dbReference type="EMBL" id="PDKU01000001">
    <property type="protein sequence ID" value="PPI86678.1"/>
    <property type="molecule type" value="Genomic_DNA"/>
</dbReference>
<feature type="binding site" evidence="14">
    <location>
        <position position="138"/>
    </location>
    <ligand>
        <name>[4Fe-4S] cluster</name>
        <dbReference type="ChEBI" id="CHEBI:49883"/>
        <note>4Fe-4S-S-AdoMet</note>
    </ligand>
</feature>
<evidence type="ECO:0000259" key="15">
    <source>
        <dbReference type="PROSITE" id="PS51918"/>
    </source>
</evidence>
<evidence type="ECO:0000256" key="12">
    <source>
        <dbReference type="ARBA" id="ARBA00023014"/>
    </source>
</evidence>
<dbReference type="GO" id="GO:0019843">
    <property type="term" value="F:rRNA binding"/>
    <property type="evidence" value="ECO:0007669"/>
    <property type="project" value="UniProtKB-UniRule"/>
</dbReference>
<keyword evidence="13 14" id="KW-1015">Disulfide bond</keyword>
<dbReference type="GO" id="GO:0002935">
    <property type="term" value="F:tRNA (adenine(37)-C2)-methyltransferase activity"/>
    <property type="evidence" value="ECO:0007669"/>
    <property type="project" value="UniProtKB-UniRule"/>
</dbReference>
<dbReference type="GO" id="GO:0046872">
    <property type="term" value="F:metal ion binding"/>
    <property type="evidence" value="ECO:0007669"/>
    <property type="project" value="UniProtKB-KW"/>
</dbReference>
<evidence type="ECO:0000256" key="8">
    <source>
        <dbReference type="ARBA" id="ARBA00022691"/>
    </source>
</evidence>
<accession>A0A2P5SWF8</accession>
<keyword evidence="11 14" id="KW-0408">Iron</keyword>
<comment type="catalytic activity">
    <reaction evidence="14">
        <text>adenosine(2503) in 23S rRNA + 2 reduced [2Fe-2S]-[ferredoxin] + 2 S-adenosyl-L-methionine = 2-methyladenosine(2503) in 23S rRNA + 5'-deoxyadenosine + L-methionine + 2 oxidized [2Fe-2S]-[ferredoxin] + S-adenosyl-L-homocysteine</text>
        <dbReference type="Rhea" id="RHEA:42916"/>
        <dbReference type="Rhea" id="RHEA-COMP:10000"/>
        <dbReference type="Rhea" id="RHEA-COMP:10001"/>
        <dbReference type="Rhea" id="RHEA-COMP:10152"/>
        <dbReference type="Rhea" id="RHEA-COMP:10282"/>
        <dbReference type="ChEBI" id="CHEBI:17319"/>
        <dbReference type="ChEBI" id="CHEBI:33737"/>
        <dbReference type="ChEBI" id="CHEBI:33738"/>
        <dbReference type="ChEBI" id="CHEBI:57844"/>
        <dbReference type="ChEBI" id="CHEBI:57856"/>
        <dbReference type="ChEBI" id="CHEBI:59789"/>
        <dbReference type="ChEBI" id="CHEBI:74411"/>
        <dbReference type="ChEBI" id="CHEBI:74497"/>
        <dbReference type="EC" id="2.1.1.192"/>
    </reaction>
</comment>
<proteinExistence type="inferred from homology"/>
<dbReference type="FunFam" id="1.10.150.530:FF:000003">
    <property type="entry name" value="Dual-specificity RNA methyltransferase RlmN"/>
    <property type="match status" value="1"/>
</dbReference>